<evidence type="ECO:0000313" key="2">
    <source>
        <dbReference type="EMBL" id="QXJ28113.1"/>
    </source>
</evidence>
<reference evidence="2" key="1">
    <citation type="journal article" date="2021" name="Environ. Microbiol.">
        <title>New insights into the diversity and evolution of the archaeal mobilome from three complete genomes of Saccharolobus shibatae.</title>
        <authorList>
            <person name="Medvedeva S."/>
            <person name="Brandt D."/>
            <person name="Cvirkaite-Krupovic V."/>
            <person name="Liu Y."/>
            <person name="Severinov K."/>
            <person name="Ishino S."/>
            <person name="Ishino Y."/>
            <person name="Prangishvili D."/>
            <person name="Kalinowski J."/>
            <person name="Krupovic M."/>
        </authorList>
    </citation>
    <scope>NUCLEOTIDE SEQUENCE</scope>
    <source>
        <strain evidence="2">B12</strain>
    </source>
</reference>
<proteinExistence type="predicted"/>
<dbReference type="AlphaFoldDB" id="A0A8F5BMN4"/>
<feature type="transmembrane region" description="Helical" evidence="1">
    <location>
        <begin position="158"/>
        <end position="179"/>
    </location>
</feature>
<protein>
    <submittedName>
        <fullName evidence="2">Uncharacterized protein</fullName>
    </submittedName>
</protein>
<name>A0A8F5BMN4_SACSH</name>
<gene>
    <name evidence="2" type="ORF">J5U23_00981</name>
</gene>
<dbReference type="EMBL" id="CP077717">
    <property type="protein sequence ID" value="QXJ28113.1"/>
    <property type="molecule type" value="Genomic_DNA"/>
</dbReference>
<dbReference type="Proteomes" id="UP000694018">
    <property type="component" value="Chromosome"/>
</dbReference>
<evidence type="ECO:0000256" key="1">
    <source>
        <dbReference type="SAM" id="Phobius"/>
    </source>
</evidence>
<dbReference type="RefSeq" id="WP_218267150.1">
    <property type="nucleotide sequence ID" value="NZ_CP077717.1"/>
</dbReference>
<keyword evidence="1" id="KW-0812">Transmembrane</keyword>
<evidence type="ECO:0000313" key="3">
    <source>
        <dbReference type="Proteomes" id="UP000694018"/>
    </source>
</evidence>
<sequence length="184" mass="21059">MVYQLAFIFLILLISMPLSPHQSFSYNVQIIYNNALYLYTYNYTILSLSPLTYNFTIYNTNGSIVYNKVFTISNYSLFPPQLLINGSIIENYTLIMNKTENNVNVTIYKGFLNLHGSEITLTLTYHDNILYQANGTSQNVQLYIFRTNSENGSQSSTIYSYLPLIVLFIVIIIAVLILIKIGKV</sequence>
<accession>A0A8F5BMN4</accession>
<dbReference type="OrthoDB" id="43462at2157"/>
<keyword evidence="1" id="KW-1133">Transmembrane helix</keyword>
<organism evidence="2 3">
    <name type="scientific">Saccharolobus shibatae (strain ATCC 51178 / DSM 5389 / JCM 8931 / NBRC 15437 / B12)</name>
    <name type="common">Sulfolobus shibatae</name>
    <dbReference type="NCBI Taxonomy" id="523848"/>
    <lineage>
        <taxon>Archaea</taxon>
        <taxon>Thermoproteota</taxon>
        <taxon>Thermoprotei</taxon>
        <taxon>Sulfolobales</taxon>
        <taxon>Sulfolobaceae</taxon>
        <taxon>Saccharolobus</taxon>
    </lineage>
</organism>
<keyword evidence="1" id="KW-0472">Membrane</keyword>
<dbReference type="GeneID" id="65562571"/>
<dbReference type="KEGG" id="sshi:J5U23_00981"/>